<dbReference type="AlphaFoldDB" id="A0A4Q2UA26"/>
<protein>
    <recommendedName>
        <fullName evidence="4">DNA-binding protein</fullName>
    </recommendedName>
</protein>
<dbReference type="Proteomes" id="UP000290759">
    <property type="component" value="Unassembled WGS sequence"/>
</dbReference>
<feature type="compositionally biased region" description="Acidic residues" evidence="1">
    <location>
        <begin position="64"/>
        <end position="73"/>
    </location>
</feature>
<keyword evidence="3" id="KW-1185">Reference proteome</keyword>
<evidence type="ECO:0000313" key="3">
    <source>
        <dbReference type="Proteomes" id="UP000290759"/>
    </source>
</evidence>
<proteinExistence type="predicted"/>
<reference evidence="2 3" key="1">
    <citation type="submission" date="2018-12" db="EMBL/GenBank/DDBJ databases">
        <authorList>
            <person name="Grouzdev D.S."/>
            <person name="Krutkina M.S."/>
        </authorList>
    </citation>
    <scope>NUCLEOTIDE SEQUENCE [LARGE SCALE GENOMIC DNA]</scope>
    <source>
        <strain evidence="2 3">RmlP026</strain>
    </source>
</reference>
<reference evidence="2 3" key="2">
    <citation type="submission" date="2019-02" db="EMBL/GenBank/DDBJ databases">
        <title>'Lichenibacterium ramalinii' gen. nov. sp. nov., 'Lichenibacterium minor' gen. nov. sp. nov.</title>
        <authorList>
            <person name="Pankratov T."/>
        </authorList>
    </citation>
    <scope>NUCLEOTIDE SEQUENCE [LARGE SCALE GENOMIC DNA]</scope>
    <source>
        <strain evidence="2 3">RmlP026</strain>
    </source>
</reference>
<organism evidence="2 3">
    <name type="scientific">Lichenibacterium minor</name>
    <dbReference type="NCBI Taxonomy" id="2316528"/>
    <lineage>
        <taxon>Bacteria</taxon>
        <taxon>Pseudomonadati</taxon>
        <taxon>Pseudomonadota</taxon>
        <taxon>Alphaproteobacteria</taxon>
        <taxon>Hyphomicrobiales</taxon>
        <taxon>Lichenihabitantaceae</taxon>
        <taxon>Lichenibacterium</taxon>
    </lineage>
</organism>
<sequence length="175" mass="19308">MNDLASRWLTYDDMAEALGITPDSARRLATRQKWARRPGNDGRALVAVPEERLERPHEPRADAAPDDAADDAPDVGRDARALIGYLERRVGELTDDLLESRRVAEDARTEAREARTAAEALRVQAGQVDVLTALVAAERAHLAEVRVDRDRIVAILAERPASFRDRVAGLLRKAG</sequence>
<feature type="compositionally biased region" description="Basic and acidic residues" evidence="1">
    <location>
        <begin position="49"/>
        <end position="63"/>
    </location>
</feature>
<name>A0A4Q2UA26_9HYPH</name>
<evidence type="ECO:0008006" key="4">
    <source>
        <dbReference type="Google" id="ProtNLM"/>
    </source>
</evidence>
<comment type="caution">
    <text evidence="2">The sequence shown here is derived from an EMBL/GenBank/DDBJ whole genome shotgun (WGS) entry which is preliminary data.</text>
</comment>
<accession>A0A4Q2UA26</accession>
<dbReference type="OrthoDB" id="8242342at2"/>
<dbReference type="EMBL" id="QYBB01000010">
    <property type="protein sequence ID" value="RYC31947.1"/>
    <property type="molecule type" value="Genomic_DNA"/>
</dbReference>
<evidence type="ECO:0000256" key="1">
    <source>
        <dbReference type="SAM" id="MobiDB-lite"/>
    </source>
</evidence>
<feature type="region of interest" description="Disordered" evidence="1">
    <location>
        <begin position="31"/>
        <end position="74"/>
    </location>
</feature>
<dbReference type="RefSeq" id="WP_129226433.1">
    <property type="nucleotide sequence ID" value="NZ_QYBB01000010.1"/>
</dbReference>
<evidence type="ECO:0000313" key="2">
    <source>
        <dbReference type="EMBL" id="RYC31947.1"/>
    </source>
</evidence>
<gene>
    <name evidence="2" type="ORF">D3273_10995</name>
</gene>